<dbReference type="AlphaFoldDB" id="A0A1I4UU96"/>
<proteinExistence type="predicted"/>
<protein>
    <recommendedName>
        <fullName evidence="2">DUF3592 domain-containing protein</fullName>
    </recommendedName>
</protein>
<evidence type="ECO:0000259" key="2">
    <source>
        <dbReference type="Pfam" id="PF12158"/>
    </source>
</evidence>
<feature type="transmembrane region" description="Helical" evidence="1">
    <location>
        <begin position="19"/>
        <end position="37"/>
    </location>
</feature>
<accession>A0A1I4UU96</accession>
<dbReference type="Pfam" id="PF12158">
    <property type="entry name" value="DUF3592"/>
    <property type="match status" value="1"/>
</dbReference>
<keyword evidence="4" id="KW-1185">Reference proteome</keyword>
<keyword evidence="1" id="KW-0812">Transmembrane</keyword>
<dbReference type="InterPro" id="IPR021994">
    <property type="entry name" value="DUF3592"/>
</dbReference>
<feature type="transmembrane region" description="Helical" evidence="1">
    <location>
        <begin position="43"/>
        <end position="63"/>
    </location>
</feature>
<evidence type="ECO:0000256" key="1">
    <source>
        <dbReference type="SAM" id="Phobius"/>
    </source>
</evidence>
<evidence type="ECO:0000313" key="3">
    <source>
        <dbReference type="EMBL" id="SFM92552.1"/>
    </source>
</evidence>
<keyword evidence="1" id="KW-0472">Membrane</keyword>
<reference evidence="4" key="1">
    <citation type="submission" date="2016-10" db="EMBL/GenBank/DDBJ databases">
        <authorList>
            <person name="Varghese N."/>
            <person name="Submissions S."/>
        </authorList>
    </citation>
    <scope>NUCLEOTIDE SEQUENCE [LARGE SCALE GENOMIC DNA]</scope>
    <source>
        <strain evidence="4">Mob M</strain>
    </source>
</reference>
<organism evidence="3 4">
    <name type="scientific">Methanolobus profundi</name>
    <dbReference type="NCBI Taxonomy" id="487685"/>
    <lineage>
        <taxon>Archaea</taxon>
        <taxon>Methanobacteriati</taxon>
        <taxon>Methanobacteriota</taxon>
        <taxon>Stenosarchaea group</taxon>
        <taxon>Methanomicrobia</taxon>
        <taxon>Methanosarcinales</taxon>
        <taxon>Methanosarcinaceae</taxon>
        <taxon>Methanolobus</taxon>
    </lineage>
</organism>
<keyword evidence="1" id="KW-1133">Transmembrane helix</keyword>
<dbReference type="Proteomes" id="UP000198535">
    <property type="component" value="Unassembled WGS sequence"/>
</dbReference>
<evidence type="ECO:0000313" key="4">
    <source>
        <dbReference type="Proteomes" id="UP000198535"/>
    </source>
</evidence>
<name>A0A1I4UU96_9EURY</name>
<sequence length="155" mass="18156">MAKEFDYYRIRSIDYTSDFASGATIVPLVSCAFFYFIGFETQFLSWIKIAVFSSLAGILFLAWRRHFFHELYVKGVDVTGRIDSAQAFKRGGSRVEYKYEYQGEKYWRGNTLTASSFRKYGFSEGDEVVLRIDPKNPRRAVIRDIYFLLDVRINQ</sequence>
<feature type="domain" description="DUF3592" evidence="2">
    <location>
        <begin position="79"/>
        <end position="142"/>
    </location>
</feature>
<dbReference type="EMBL" id="FOUJ01000008">
    <property type="protein sequence ID" value="SFM92552.1"/>
    <property type="molecule type" value="Genomic_DNA"/>
</dbReference>
<dbReference type="OrthoDB" id="125878at2157"/>
<gene>
    <name evidence="3" type="ORF">SAMN04488696_2894</name>
</gene>
<dbReference type="RefSeq" id="WP_091938171.1">
    <property type="nucleotide sequence ID" value="NZ_FOUJ01000008.1"/>
</dbReference>